<proteinExistence type="inferred from homology"/>
<comment type="subcellular location">
    <subcellularLocation>
        <location evidence="6">Cell membrane</location>
        <topology evidence="6">Multi-pass membrane protein</topology>
    </subcellularLocation>
    <subcellularLocation>
        <location evidence="1">Membrane</location>
    </subcellularLocation>
</comment>
<dbReference type="PANTHER" id="PTHR23427:SF2">
    <property type="entry name" value="SURFEIT LOCUS PROTEIN 1"/>
    <property type="match status" value="1"/>
</dbReference>
<dbReference type="InterPro" id="IPR002994">
    <property type="entry name" value="Surf1/Shy1"/>
</dbReference>
<protein>
    <recommendedName>
        <fullName evidence="6">SURF1-like protein</fullName>
    </recommendedName>
</protein>
<dbReference type="Pfam" id="PF02104">
    <property type="entry name" value="SURF1"/>
    <property type="match status" value="1"/>
</dbReference>
<dbReference type="OrthoDB" id="9807214at2"/>
<keyword evidence="3 6" id="KW-0812">Transmembrane</keyword>
<dbReference type="PANTHER" id="PTHR23427">
    <property type="entry name" value="SURFEIT LOCUS PROTEIN"/>
    <property type="match status" value="1"/>
</dbReference>
<name>A0A368Y1V2_9BURK</name>
<dbReference type="Proteomes" id="UP000252884">
    <property type="component" value="Unassembled WGS sequence"/>
</dbReference>
<evidence type="ECO:0000313" key="7">
    <source>
        <dbReference type="EMBL" id="RCW72777.1"/>
    </source>
</evidence>
<keyword evidence="8" id="KW-1185">Reference proteome</keyword>
<feature type="transmembrane region" description="Helical" evidence="6">
    <location>
        <begin position="217"/>
        <end position="238"/>
    </location>
</feature>
<evidence type="ECO:0000256" key="5">
    <source>
        <dbReference type="ARBA" id="ARBA00023136"/>
    </source>
</evidence>
<dbReference type="PROSITE" id="PS50895">
    <property type="entry name" value="SURF1"/>
    <property type="match status" value="1"/>
</dbReference>
<accession>A0A368Y1V2</accession>
<evidence type="ECO:0000313" key="8">
    <source>
        <dbReference type="Proteomes" id="UP000252884"/>
    </source>
</evidence>
<dbReference type="InterPro" id="IPR045214">
    <property type="entry name" value="Surf1/Surf4"/>
</dbReference>
<gene>
    <name evidence="7" type="ORF">DES41_103384</name>
</gene>
<evidence type="ECO:0000256" key="1">
    <source>
        <dbReference type="ARBA" id="ARBA00004370"/>
    </source>
</evidence>
<evidence type="ECO:0000256" key="4">
    <source>
        <dbReference type="ARBA" id="ARBA00022989"/>
    </source>
</evidence>
<comment type="caution">
    <text evidence="6">Lacks conserved residue(s) required for the propagation of feature annotation.</text>
</comment>
<dbReference type="EMBL" id="QPJK01000003">
    <property type="protein sequence ID" value="RCW72777.1"/>
    <property type="molecule type" value="Genomic_DNA"/>
</dbReference>
<dbReference type="CDD" id="cd06662">
    <property type="entry name" value="SURF1"/>
    <property type="match status" value="1"/>
</dbReference>
<dbReference type="RefSeq" id="WP_114468175.1">
    <property type="nucleotide sequence ID" value="NZ_QPJK01000003.1"/>
</dbReference>
<evidence type="ECO:0000256" key="6">
    <source>
        <dbReference type="RuleBase" id="RU363076"/>
    </source>
</evidence>
<comment type="similarity">
    <text evidence="2 6">Belongs to the SURF1 family.</text>
</comment>
<evidence type="ECO:0000256" key="2">
    <source>
        <dbReference type="ARBA" id="ARBA00007165"/>
    </source>
</evidence>
<keyword evidence="5 6" id="KW-0472">Membrane</keyword>
<evidence type="ECO:0000256" key="3">
    <source>
        <dbReference type="ARBA" id="ARBA00022692"/>
    </source>
</evidence>
<keyword evidence="6" id="KW-1003">Cell membrane</keyword>
<comment type="caution">
    <text evidence="7">The sequence shown here is derived from an EMBL/GenBank/DDBJ whole genome shotgun (WGS) entry which is preliminary data.</text>
</comment>
<organism evidence="7 8">
    <name type="scientific">Pseudorhodoferax soli</name>
    <dbReference type="NCBI Taxonomy" id="545864"/>
    <lineage>
        <taxon>Bacteria</taxon>
        <taxon>Pseudomonadati</taxon>
        <taxon>Pseudomonadota</taxon>
        <taxon>Betaproteobacteria</taxon>
        <taxon>Burkholderiales</taxon>
        <taxon>Comamonadaceae</taxon>
    </lineage>
</organism>
<reference evidence="7 8" key="1">
    <citation type="submission" date="2018-07" db="EMBL/GenBank/DDBJ databases">
        <title>Genomic Encyclopedia of Type Strains, Phase IV (KMG-IV): sequencing the most valuable type-strain genomes for metagenomic binning, comparative biology and taxonomic classification.</title>
        <authorList>
            <person name="Goeker M."/>
        </authorList>
    </citation>
    <scope>NUCLEOTIDE SEQUENCE [LARGE SCALE GENOMIC DNA]</scope>
    <source>
        <strain evidence="7 8">DSM 21634</strain>
    </source>
</reference>
<dbReference type="AlphaFoldDB" id="A0A368Y1V2"/>
<dbReference type="GO" id="GO:0005886">
    <property type="term" value="C:plasma membrane"/>
    <property type="evidence" value="ECO:0007669"/>
    <property type="project" value="UniProtKB-SubCell"/>
</dbReference>
<sequence length="246" mass="26528">MRPARGLLWVLLAAALLSAVFVALGTWQVQRLGWKKGLIARTEARVSAAPVAPPDLRAWPAIQAAPVDFEYRRMRLQGEFLHADEALVQASTALGAGFWVLTPLRLPDGSIVLVNRGFVPPERRDPATRGAPAPAGAVTVTGLLRISEPHGGFLRENDPAANRWHSRDVAAIAAARRLPADRVAPYFVDAEATPPGNTAPQWPVGGLTVVRFTDNHLVYALTWYALAGMAAAGGWFVLRTARRAPD</sequence>
<keyword evidence="4 6" id="KW-1133">Transmembrane helix</keyword>